<dbReference type="NCBIfam" id="TIGR04265">
    <property type="entry name" value="bac_cardiolipin"/>
    <property type="match status" value="1"/>
</dbReference>
<dbReference type="Pfam" id="PF13091">
    <property type="entry name" value="PLDc_2"/>
    <property type="match status" value="2"/>
</dbReference>
<evidence type="ECO:0000256" key="2">
    <source>
        <dbReference type="ARBA" id="ARBA00022475"/>
    </source>
</evidence>
<keyword evidence="3" id="KW-0444">Lipid biosynthesis</keyword>
<keyword evidence="7 13" id="KW-1133">Transmembrane helix</keyword>
<sequence>MWILTIFIILAAIILWCILDFHFGRKAFVRTAYRRDYQKRHSDMELISTGPAFFERLFADIKEANTSIHCLFYIVENDHLGRQFLDLLQQKAREGVEVRLLMDRLGSFKIKKKMVKELEDNGIAVYFAEKPKLPYLFFSTQQRNHRKITVLDGEIGYLGGYNVGKAYIDEDPKLSPWRDYHMRIVGEGTSDLQREFGVDWKRATGEDIINKPDYFPADLKKGAMEHRFFPSEGFKIESQFVQFITNAKKSIFIGTPYFIPSEEVLDALVKALNRGIKVTIVSPEKPDHPLVKEASFKYFRKLIPLGAEIYHYQTGFYHSKLIILDDEFCDLGTANFDLRSFYVNLELNNFTYTQSFVDEVRKEVQKDIEGSKKLSLEQLNSVSIFTRFKEGIASMVSILL</sequence>
<dbReference type="SUPFAM" id="SSF56024">
    <property type="entry name" value="Phospholipase D/nuclease"/>
    <property type="match status" value="2"/>
</dbReference>
<dbReference type="RefSeq" id="WP_113930572.1">
    <property type="nucleotide sequence ID" value="NZ_VTEG01000023.1"/>
</dbReference>
<evidence type="ECO:0000256" key="9">
    <source>
        <dbReference type="ARBA" id="ARBA00023136"/>
    </source>
</evidence>
<dbReference type="GO" id="GO:0005886">
    <property type="term" value="C:plasma membrane"/>
    <property type="evidence" value="ECO:0007669"/>
    <property type="project" value="UniProtKB-SubCell"/>
</dbReference>
<reference evidence="15 16" key="1">
    <citation type="submission" date="2019-08" db="EMBL/GenBank/DDBJ databases">
        <title>Bacillus genomes from the desert of Cuatro Cienegas, Coahuila.</title>
        <authorList>
            <person name="Olmedo-Alvarez G."/>
        </authorList>
    </citation>
    <scope>NUCLEOTIDE SEQUENCE [LARGE SCALE GENOMIC DNA]</scope>
    <source>
        <strain evidence="15 16">CH128b_4D</strain>
    </source>
</reference>
<dbReference type="Proteomes" id="UP000325182">
    <property type="component" value="Unassembled WGS sequence"/>
</dbReference>
<dbReference type="PANTHER" id="PTHR21248:SF7">
    <property type="entry name" value="MINOR CARDIOLIPIN SYNTHASE CLSB"/>
    <property type="match status" value="1"/>
</dbReference>
<evidence type="ECO:0000313" key="15">
    <source>
        <dbReference type="EMBL" id="TYR96754.1"/>
    </source>
</evidence>
<keyword evidence="9 13" id="KW-0472">Membrane</keyword>
<dbReference type="EC" id="2.7.8.-" evidence="12"/>
<organism evidence="15 16">
    <name type="scientific">Rossellomorea vietnamensis</name>
    <dbReference type="NCBI Taxonomy" id="218284"/>
    <lineage>
        <taxon>Bacteria</taxon>
        <taxon>Bacillati</taxon>
        <taxon>Bacillota</taxon>
        <taxon>Bacilli</taxon>
        <taxon>Bacillales</taxon>
        <taxon>Bacillaceae</taxon>
        <taxon>Rossellomorea</taxon>
    </lineage>
</organism>
<evidence type="ECO:0000256" key="12">
    <source>
        <dbReference type="NCBIfam" id="TIGR04265"/>
    </source>
</evidence>
<keyword evidence="5 13" id="KW-0812">Transmembrane</keyword>
<evidence type="ECO:0000256" key="10">
    <source>
        <dbReference type="ARBA" id="ARBA00023209"/>
    </source>
</evidence>
<proteinExistence type="predicted"/>
<evidence type="ECO:0000256" key="1">
    <source>
        <dbReference type="ARBA" id="ARBA00004236"/>
    </source>
</evidence>
<dbReference type="CDD" id="cd09110">
    <property type="entry name" value="PLDc_CLS_1"/>
    <property type="match status" value="1"/>
</dbReference>
<evidence type="ECO:0000256" key="11">
    <source>
        <dbReference type="ARBA" id="ARBA00023264"/>
    </source>
</evidence>
<dbReference type="AlphaFoldDB" id="A0A5D4M4D9"/>
<keyword evidence="11" id="KW-1208">Phospholipid metabolism</keyword>
<dbReference type="PROSITE" id="PS50035">
    <property type="entry name" value="PLD"/>
    <property type="match status" value="2"/>
</dbReference>
<dbReference type="InterPro" id="IPR022924">
    <property type="entry name" value="Cardiolipin_synthase"/>
</dbReference>
<comment type="subcellular location">
    <subcellularLocation>
        <location evidence="1">Cell membrane</location>
    </subcellularLocation>
</comment>
<keyword evidence="10" id="KW-0594">Phospholipid biosynthesis</keyword>
<evidence type="ECO:0000256" key="13">
    <source>
        <dbReference type="SAM" id="Phobius"/>
    </source>
</evidence>
<evidence type="ECO:0000256" key="6">
    <source>
        <dbReference type="ARBA" id="ARBA00022737"/>
    </source>
</evidence>
<dbReference type="EMBL" id="VTEG01000023">
    <property type="protein sequence ID" value="TYR96754.1"/>
    <property type="molecule type" value="Genomic_DNA"/>
</dbReference>
<evidence type="ECO:0000256" key="8">
    <source>
        <dbReference type="ARBA" id="ARBA00023098"/>
    </source>
</evidence>
<gene>
    <name evidence="15" type="primary">cls</name>
    <name evidence="15" type="ORF">FZC84_19970</name>
</gene>
<protein>
    <recommendedName>
        <fullName evidence="12">Cardiolipin synthase</fullName>
        <ecNumber evidence="12">2.7.8.-</ecNumber>
    </recommendedName>
</protein>
<dbReference type="SMART" id="SM00155">
    <property type="entry name" value="PLDc"/>
    <property type="match status" value="2"/>
</dbReference>
<evidence type="ECO:0000256" key="5">
    <source>
        <dbReference type="ARBA" id="ARBA00022692"/>
    </source>
</evidence>
<keyword evidence="2" id="KW-1003">Cell membrane</keyword>
<dbReference type="InterPro" id="IPR025202">
    <property type="entry name" value="PLD-like_dom"/>
</dbReference>
<dbReference type="Gene3D" id="3.30.870.10">
    <property type="entry name" value="Endonuclease Chain A"/>
    <property type="match status" value="2"/>
</dbReference>
<comment type="caution">
    <text evidence="15">The sequence shown here is derived from an EMBL/GenBank/DDBJ whole genome shotgun (WGS) entry which is preliminary data.</text>
</comment>
<keyword evidence="8" id="KW-0443">Lipid metabolism</keyword>
<feature type="transmembrane region" description="Helical" evidence="13">
    <location>
        <begin position="6"/>
        <end position="24"/>
    </location>
</feature>
<keyword evidence="6" id="KW-0677">Repeat</keyword>
<dbReference type="GO" id="GO:0008808">
    <property type="term" value="F:cardiolipin synthase activity"/>
    <property type="evidence" value="ECO:0007669"/>
    <property type="project" value="UniProtKB-UniRule"/>
</dbReference>
<dbReference type="GO" id="GO:0032049">
    <property type="term" value="P:cardiolipin biosynthetic process"/>
    <property type="evidence" value="ECO:0007669"/>
    <property type="project" value="UniProtKB-UniRule"/>
</dbReference>
<evidence type="ECO:0000256" key="3">
    <source>
        <dbReference type="ARBA" id="ARBA00022516"/>
    </source>
</evidence>
<evidence type="ECO:0000313" key="16">
    <source>
        <dbReference type="Proteomes" id="UP000325182"/>
    </source>
</evidence>
<dbReference type="CDD" id="cd09112">
    <property type="entry name" value="PLDc_CLS_2"/>
    <property type="match status" value="1"/>
</dbReference>
<keyword evidence="4" id="KW-0808">Transferase</keyword>
<name>A0A5D4M4D9_9BACI</name>
<feature type="domain" description="PLD phosphodiesterase" evidence="14">
    <location>
        <begin position="313"/>
        <end position="340"/>
    </location>
</feature>
<dbReference type="FunFam" id="3.30.870.10:FF:000014">
    <property type="entry name" value="Cardiolipin synthase"/>
    <property type="match status" value="1"/>
</dbReference>
<evidence type="ECO:0000256" key="4">
    <source>
        <dbReference type="ARBA" id="ARBA00022679"/>
    </source>
</evidence>
<accession>A0A5D4M4D9</accession>
<evidence type="ECO:0000256" key="7">
    <source>
        <dbReference type="ARBA" id="ARBA00022989"/>
    </source>
</evidence>
<feature type="domain" description="PLD phosphodiesterase" evidence="14">
    <location>
        <begin position="140"/>
        <end position="167"/>
    </location>
</feature>
<dbReference type="PANTHER" id="PTHR21248">
    <property type="entry name" value="CARDIOLIPIN SYNTHASE"/>
    <property type="match status" value="1"/>
</dbReference>
<evidence type="ECO:0000259" key="14">
    <source>
        <dbReference type="PROSITE" id="PS50035"/>
    </source>
</evidence>
<dbReference type="InterPro" id="IPR001736">
    <property type="entry name" value="PLipase_D/transphosphatidylase"/>
</dbReference>